<evidence type="ECO:0000313" key="1">
    <source>
        <dbReference type="EMBL" id="KAJ9099304.1"/>
    </source>
</evidence>
<name>A0ACC2VJG9_9TREE</name>
<dbReference type="Proteomes" id="UP001227268">
    <property type="component" value="Unassembled WGS sequence"/>
</dbReference>
<protein>
    <submittedName>
        <fullName evidence="1">Uncharacterized protein</fullName>
    </submittedName>
</protein>
<proteinExistence type="predicted"/>
<gene>
    <name evidence="1" type="ORF">QFC21_004185</name>
</gene>
<comment type="caution">
    <text evidence="1">The sequence shown here is derived from an EMBL/GenBank/DDBJ whole genome shotgun (WGS) entry which is preliminary data.</text>
</comment>
<sequence length="480" mass="54068">MSGRKYVRDATSHDPYTVAARHDMSSKKYTTSASIANNATPTLLTKERTPITNQRIQVLSFIIQLGLIAYGEYHDRHSVLKYTDIDYRVFSDAVHALWTPDPQSGNLARGPLTRWMGWTVGDPYTRATYRYTPLLAVLLSPIHILPSPLGPIFGKVLFSFISSFTIPSLLLRLSNAERQRNPATERSSAPPDWLIHGIWTLNPMILNINTRGSSEALLVVLVLGALVALKEQRLRTCAILWGASIHWKLYPVIYASSLFMVLQRMDGGRMWTRRKVVFGTWSVGTVAGLSSVCWLIWGYPFLEHAFLYHATRMDHRHNFSAYFYPIYLQMFTEGSINGAGGGVVSTLSSAMDRVARHPLSSFFPQFSLAIGSGFLLPASSASITFTWFIQTLVFVTFNKVCTSQYFIWYLFFLPIVIPQLDLGRTKGAALWLSTAYRLEFLAQNVFLTLWTASLAFLAANTWCIGVLLDSYRVEGRVKTE</sequence>
<organism evidence="1 2">
    <name type="scientific">Naganishia friedmannii</name>
    <dbReference type="NCBI Taxonomy" id="89922"/>
    <lineage>
        <taxon>Eukaryota</taxon>
        <taxon>Fungi</taxon>
        <taxon>Dikarya</taxon>
        <taxon>Basidiomycota</taxon>
        <taxon>Agaricomycotina</taxon>
        <taxon>Tremellomycetes</taxon>
        <taxon>Filobasidiales</taxon>
        <taxon>Filobasidiaceae</taxon>
        <taxon>Naganishia</taxon>
    </lineage>
</organism>
<dbReference type="EMBL" id="JASBWT010000013">
    <property type="protein sequence ID" value="KAJ9099304.1"/>
    <property type="molecule type" value="Genomic_DNA"/>
</dbReference>
<evidence type="ECO:0000313" key="2">
    <source>
        <dbReference type="Proteomes" id="UP001227268"/>
    </source>
</evidence>
<accession>A0ACC2VJG9</accession>
<keyword evidence="2" id="KW-1185">Reference proteome</keyword>
<reference evidence="1" key="1">
    <citation type="submission" date="2023-04" db="EMBL/GenBank/DDBJ databases">
        <title>Draft Genome sequencing of Naganishia species isolated from polar environments using Oxford Nanopore Technology.</title>
        <authorList>
            <person name="Leo P."/>
            <person name="Venkateswaran K."/>
        </authorList>
    </citation>
    <scope>NUCLEOTIDE SEQUENCE</scope>
    <source>
        <strain evidence="1">MNA-CCFEE 5423</strain>
    </source>
</reference>